<organism evidence="5 6">
    <name type="scientific">Trametes cubensis</name>
    <dbReference type="NCBI Taxonomy" id="1111947"/>
    <lineage>
        <taxon>Eukaryota</taxon>
        <taxon>Fungi</taxon>
        <taxon>Dikarya</taxon>
        <taxon>Basidiomycota</taxon>
        <taxon>Agaricomycotina</taxon>
        <taxon>Agaricomycetes</taxon>
        <taxon>Polyporales</taxon>
        <taxon>Polyporaceae</taxon>
        <taxon>Trametes</taxon>
    </lineage>
</organism>
<name>A0AAD7XCW9_9APHY</name>
<dbReference type="Pfam" id="PF07249">
    <property type="entry name" value="Cerato-platanin"/>
    <property type="match status" value="1"/>
</dbReference>
<evidence type="ECO:0000313" key="5">
    <source>
        <dbReference type="EMBL" id="KAJ8495764.1"/>
    </source>
</evidence>
<evidence type="ECO:0008006" key="7">
    <source>
        <dbReference type="Google" id="ProtNLM"/>
    </source>
</evidence>
<comment type="subcellular location">
    <subcellularLocation>
        <location evidence="1">Secreted</location>
    </subcellularLocation>
</comment>
<keyword evidence="3" id="KW-0964">Secreted</keyword>
<keyword evidence="6" id="KW-1185">Reference proteome</keyword>
<dbReference type="Gene3D" id="2.40.40.10">
    <property type="entry name" value="RlpA-like domain"/>
    <property type="match status" value="1"/>
</dbReference>
<dbReference type="GO" id="GO:0005576">
    <property type="term" value="C:extracellular region"/>
    <property type="evidence" value="ECO:0007669"/>
    <property type="project" value="UniProtKB-SubCell"/>
</dbReference>
<dbReference type="Proteomes" id="UP001215151">
    <property type="component" value="Unassembled WGS sequence"/>
</dbReference>
<dbReference type="AlphaFoldDB" id="A0AAD7XCW9"/>
<evidence type="ECO:0000256" key="1">
    <source>
        <dbReference type="ARBA" id="ARBA00004613"/>
    </source>
</evidence>
<proteinExistence type="inferred from homology"/>
<keyword evidence="4" id="KW-0732">Signal</keyword>
<dbReference type="EMBL" id="JAPEVG010000021">
    <property type="protein sequence ID" value="KAJ8495764.1"/>
    <property type="molecule type" value="Genomic_DNA"/>
</dbReference>
<comment type="similarity">
    <text evidence="2">Belongs to the cerato-platanin family.</text>
</comment>
<accession>A0AAD7XCW9</accession>
<evidence type="ECO:0000256" key="2">
    <source>
        <dbReference type="ARBA" id="ARBA00010421"/>
    </source>
</evidence>
<evidence type="ECO:0000313" key="6">
    <source>
        <dbReference type="Proteomes" id="UP001215151"/>
    </source>
</evidence>
<feature type="chain" id="PRO_5041915870" description="Cerato-platanin" evidence="4">
    <location>
        <begin position="23"/>
        <end position="140"/>
    </location>
</feature>
<feature type="signal peptide" evidence="4">
    <location>
        <begin position="1"/>
        <end position="22"/>
    </location>
</feature>
<sequence length="140" mass="14635">MQFTSFTTLIVAAAALATSAVATTSKVTWDSAYDNKNASVSTVACSGFMERRGFTTFGLLANFPYIGGAAAIADYDSPSCGTCWKLTYNGKSINVLALDHAGDGFNISEEAMDELTDGEGIVLGHVDVDVVQLTSTQCGI</sequence>
<comment type="caution">
    <text evidence="5">The sequence shown here is derived from an EMBL/GenBank/DDBJ whole genome shotgun (WGS) entry which is preliminary data.</text>
</comment>
<dbReference type="CDD" id="cd22778">
    <property type="entry name" value="DPBB_CEPL-like"/>
    <property type="match status" value="1"/>
</dbReference>
<dbReference type="InterPro" id="IPR010829">
    <property type="entry name" value="Cerato-platanin"/>
</dbReference>
<protein>
    <recommendedName>
        <fullName evidence="7">Cerato-platanin</fullName>
    </recommendedName>
</protein>
<dbReference type="SUPFAM" id="SSF50685">
    <property type="entry name" value="Barwin-like endoglucanases"/>
    <property type="match status" value="1"/>
</dbReference>
<evidence type="ECO:0000256" key="3">
    <source>
        <dbReference type="ARBA" id="ARBA00022525"/>
    </source>
</evidence>
<gene>
    <name evidence="5" type="ORF">ONZ51_g1543</name>
</gene>
<reference evidence="5" key="1">
    <citation type="submission" date="2022-11" db="EMBL/GenBank/DDBJ databases">
        <title>Genome Sequence of Cubamyces cubensis.</title>
        <authorList>
            <person name="Buettner E."/>
        </authorList>
    </citation>
    <scope>NUCLEOTIDE SEQUENCE</scope>
    <source>
        <strain evidence="5">MPL-01</strain>
    </source>
</reference>
<evidence type="ECO:0000256" key="4">
    <source>
        <dbReference type="SAM" id="SignalP"/>
    </source>
</evidence>
<dbReference type="InterPro" id="IPR036908">
    <property type="entry name" value="RlpA-like_sf"/>
</dbReference>